<dbReference type="InterPro" id="IPR056789">
    <property type="entry name" value="LRR_R13L1-DRL21"/>
</dbReference>
<feature type="domain" description="R13L1/DRL21-like LRR repeat region" evidence="1">
    <location>
        <begin position="6"/>
        <end position="79"/>
    </location>
</feature>
<dbReference type="Pfam" id="PF25019">
    <property type="entry name" value="LRR_R13L1-DRL21"/>
    <property type="match status" value="1"/>
</dbReference>
<comment type="caution">
    <text evidence="2">The sequence shown here is derived from an EMBL/GenBank/DDBJ whole genome shotgun (WGS) entry which is preliminary data.</text>
</comment>
<reference evidence="2" key="2">
    <citation type="submission" date="2021-02" db="EMBL/GenBank/DDBJ databases">
        <authorList>
            <person name="Kimball J.A."/>
            <person name="Haas M.W."/>
            <person name="Macchietto M."/>
            <person name="Kono T."/>
            <person name="Duquette J."/>
            <person name="Shao M."/>
        </authorList>
    </citation>
    <scope>NUCLEOTIDE SEQUENCE</scope>
    <source>
        <tissue evidence="2">Fresh leaf tissue</tissue>
    </source>
</reference>
<dbReference type="EMBL" id="JAAALK010000081">
    <property type="protein sequence ID" value="KAG8090422.1"/>
    <property type="molecule type" value="Genomic_DNA"/>
</dbReference>
<sequence length="271" mass="30672">MDESYSEDVNNIEMIFEQLIPPCNLEELNIQGFFGRRYPTWLGSTNLSSLKNVILVDCKSCKHLPPVGLLPSLKYLGVEGATNVTKIGPELLGCCGGNLTPTKEEVAFPKLEGLFIKDMPNWEEWSFVEGDEQVPRMQLLPYLKTVNLLDCPKLRGLPPQFGHEATRLEVLLIKGANCLKTVDDFPFLSREFLISECEGLERISNLPQVRELHLLDCPNLRCVEEVGNFERLTLNVCNFDQLWVPKLIHQGHQRLGNDLDINIIDGRGQIN</sequence>
<dbReference type="PANTHER" id="PTHR47186:SF51">
    <property type="entry name" value="NB-ARC DOMAIN-CONTAINING PROTEIN"/>
    <property type="match status" value="1"/>
</dbReference>
<keyword evidence="3" id="KW-1185">Reference proteome</keyword>
<evidence type="ECO:0000313" key="3">
    <source>
        <dbReference type="Proteomes" id="UP000729402"/>
    </source>
</evidence>
<dbReference type="AlphaFoldDB" id="A0A8J5WL61"/>
<proteinExistence type="predicted"/>
<organism evidence="2 3">
    <name type="scientific">Zizania palustris</name>
    <name type="common">Northern wild rice</name>
    <dbReference type="NCBI Taxonomy" id="103762"/>
    <lineage>
        <taxon>Eukaryota</taxon>
        <taxon>Viridiplantae</taxon>
        <taxon>Streptophyta</taxon>
        <taxon>Embryophyta</taxon>
        <taxon>Tracheophyta</taxon>
        <taxon>Spermatophyta</taxon>
        <taxon>Magnoliopsida</taxon>
        <taxon>Liliopsida</taxon>
        <taxon>Poales</taxon>
        <taxon>Poaceae</taxon>
        <taxon>BOP clade</taxon>
        <taxon>Oryzoideae</taxon>
        <taxon>Oryzeae</taxon>
        <taxon>Zizaniinae</taxon>
        <taxon>Zizania</taxon>
    </lineage>
</organism>
<gene>
    <name evidence="2" type="ORF">GUJ93_ZPchr0011g28636</name>
</gene>
<name>A0A8J5WL61_ZIZPA</name>
<dbReference type="OrthoDB" id="765493at2759"/>
<protein>
    <recommendedName>
        <fullName evidence="1">R13L1/DRL21-like LRR repeat region domain-containing protein</fullName>
    </recommendedName>
</protein>
<reference evidence="2" key="1">
    <citation type="journal article" date="2021" name="bioRxiv">
        <title>Whole Genome Assembly and Annotation of Northern Wild Rice, Zizania palustris L., Supports a Whole Genome Duplication in the Zizania Genus.</title>
        <authorList>
            <person name="Haas M."/>
            <person name="Kono T."/>
            <person name="Macchietto M."/>
            <person name="Millas R."/>
            <person name="McGilp L."/>
            <person name="Shao M."/>
            <person name="Duquette J."/>
            <person name="Hirsch C.N."/>
            <person name="Kimball J."/>
        </authorList>
    </citation>
    <scope>NUCLEOTIDE SEQUENCE</scope>
    <source>
        <tissue evidence="2">Fresh leaf tissue</tissue>
    </source>
</reference>
<evidence type="ECO:0000313" key="2">
    <source>
        <dbReference type="EMBL" id="KAG8090422.1"/>
    </source>
</evidence>
<dbReference type="PANTHER" id="PTHR47186">
    <property type="entry name" value="LEUCINE-RICH REPEAT-CONTAINING PROTEIN 57"/>
    <property type="match status" value="1"/>
</dbReference>
<dbReference type="Proteomes" id="UP000729402">
    <property type="component" value="Unassembled WGS sequence"/>
</dbReference>
<accession>A0A8J5WL61</accession>
<evidence type="ECO:0000259" key="1">
    <source>
        <dbReference type="Pfam" id="PF25019"/>
    </source>
</evidence>